<feature type="region of interest" description="Disordered" evidence="2">
    <location>
        <begin position="1"/>
        <end position="49"/>
    </location>
</feature>
<dbReference type="Pfam" id="PF23231">
    <property type="entry name" value="HAT_Syf1_CNRKL1_C"/>
    <property type="match status" value="2"/>
</dbReference>
<feature type="region of interest" description="Disordered" evidence="2">
    <location>
        <begin position="62"/>
        <end position="81"/>
    </location>
</feature>
<evidence type="ECO:0000256" key="1">
    <source>
        <dbReference type="ARBA" id="ARBA00022737"/>
    </source>
</evidence>
<evidence type="ECO:0000313" key="4">
    <source>
        <dbReference type="EMBL" id="KAH0923567.1"/>
    </source>
</evidence>
<dbReference type="EMBL" id="JAGKQM010000006">
    <property type="protein sequence ID" value="KAH0923567.1"/>
    <property type="molecule type" value="Genomic_DNA"/>
</dbReference>
<feature type="compositionally biased region" description="Basic and acidic residues" evidence="2">
    <location>
        <begin position="400"/>
        <end position="409"/>
    </location>
</feature>
<dbReference type="PANTHER" id="PTHR11246">
    <property type="entry name" value="PRE-MRNA SPLICING FACTOR"/>
    <property type="match status" value="1"/>
</dbReference>
<dbReference type="Proteomes" id="UP000824890">
    <property type="component" value="Unassembled WGS sequence"/>
</dbReference>
<dbReference type="Pfam" id="PF07939">
    <property type="entry name" value="DUF1685"/>
    <property type="match status" value="1"/>
</dbReference>
<reference evidence="4 5" key="1">
    <citation type="submission" date="2021-05" db="EMBL/GenBank/DDBJ databases">
        <title>Genome Assembly of Synthetic Allotetraploid Brassica napus Reveals Homoeologous Exchanges between Subgenomes.</title>
        <authorList>
            <person name="Davis J.T."/>
        </authorList>
    </citation>
    <scope>NUCLEOTIDE SEQUENCE [LARGE SCALE GENOMIC DNA]</scope>
    <source>
        <strain evidence="5">cv. Da-Ae</strain>
        <tissue evidence="4">Seedling</tissue>
    </source>
</reference>
<keyword evidence="1" id="KW-0677">Repeat</keyword>
<dbReference type="PANTHER" id="PTHR11246:SF5">
    <property type="entry name" value="PRE-MRNA-SPLICING FACTOR SYF1"/>
    <property type="match status" value="1"/>
</dbReference>
<keyword evidence="5" id="KW-1185">Reference proteome</keyword>
<feature type="domain" description="Pre-mRNA-splicing factor Syf1/CRNKL1-like C-terminal HAT-repeats" evidence="3">
    <location>
        <begin position="174"/>
        <end position="264"/>
    </location>
</feature>
<feature type="compositionally biased region" description="Acidic residues" evidence="2">
    <location>
        <begin position="72"/>
        <end position="81"/>
    </location>
</feature>
<dbReference type="InterPro" id="IPR055430">
    <property type="entry name" value="HAT_Syf1_CNRKL1_C"/>
</dbReference>
<organism evidence="4 5">
    <name type="scientific">Brassica napus</name>
    <name type="common">Rape</name>
    <dbReference type="NCBI Taxonomy" id="3708"/>
    <lineage>
        <taxon>Eukaryota</taxon>
        <taxon>Viridiplantae</taxon>
        <taxon>Streptophyta</taxon>
        <taxon>Embryophyta</taxon>
        <taxon>Tracheophyta</taxon>
        <taxon>Spermatophyta</taxon>
        <taxon>Magnoliopsida</taxon>
        <taxon>eudicotyledons</taxon>
        <taxon>Gunneridae</taxon>
        <taxon>Pentapetalae</taxon>
        <taxon>rosids</taxon>
        <taxon>malvids</taxon>
        <taxon>Brassicales</taxon>
        <taxon>Brassicaceae</taxon>
        <taxon>Brassiceae</taxon>
        <taxon>Brassica</taxon>
    </lineage>
</organism>
<sequence>MVRRREGLTLPISSSSPSLPETQVAPLASQKPKQRLSKQLSMRETPRDVAWEKRRRQMLKIQEKKQKGLSDSDCDPTDLTDEDLRELKGSIELGFGFKEEAGLKLCNTLPALDLYFAVHRQLSPLPSPSSSRSSNGGDGSLPSTSASSSSIPCSPRTDSDSLKILCPDRTEKESYQVSCKTVDHLATVWCEWAEMELRHKNLKGALELMRRATAVPTVEVRRRGAAADGNELVQMKLHRSLRLWSFYVDLEESMGTLESTRAVSLKMRSREIYEQAIESGLPHKDVKLMCIKFAELERSLGEIDRSRAVYKYASQYADPRSDPEFWNKWQEFEVQHGNEDTYIEMLRVKRSVSASYSQTHFVLPENKMVDVEEAKAGLLDDEMAALERRLMASPVSTTVRSRDGGRRDGFVSAGSDDESDGEDKVEIAQKEVPAAVFGGLARKREEEEAEEGGEKTLGALERIKRQKLAQ</sequence>
<proteinExistence type="predicted"/>
<gene>
    <name evidence="4" type="ORF">HID58_023585</name>
</gene>
<protein>
    <recommendedName>
        <fullName evidence="3">Pre-mRNA-splicing factor Syf1/CRNKL1-like C-terminal HAT-repeats domain-containing protein</fullName>
    </recommendedName>
</protein>
<evidence type="ECO:0000313" key="5">
    <source>
        <dbReference type="Proteomes" id="UP000824890"/>
    </source>
</evidence>
<feature type="domain" description="Pre-mRNA-splicing factor Syf1/CRNKL1-like C-terminal HAT-repeats" evidence="3">
    <location>
        <begin position="268"/>
        <end position="380"/>
    </location>
</feature>
<dbReference type="InterPro" id="IPR012881">
    <property type="entry name" value="DUF1685"/>
</dbReference>
<feature type="region of interest" description="Disordered" evidence="2">
    <location>
        <begin position="125"/>
        <end position="158"/>
    </location>
</feature>
<feature type="compositionally biased region" description="Low complexity" evidence="2">
    <location>
        <begin position="125"/>
        <end position="155"/>
    </location>
</feature>
<evidence type="ECO:0000259" key="3">
    <source>
        <dbReference type="Pfam" id="PF23231"/>
    </source>
</evidence>
<feature type="region of interest" description="Disordered" evidence="2">
    <location>
        <begin position="396"/>
        <end position="428"/>
    </location>
</feature>
<comment type="caution">
    <text evidence="4">The sequence shown here is derived from an EMBL/GenBank/DDBJ whole genome shotgun (WGS) entry which is preliminary data.</text>
</comment>
<dbReference type="SUPFAM" id="SSF48452">
    <property type="entry name" value="TPR-like"/>
    <property type="match status" value="1"/>
</dbReference>
<dbReference type="Gene3D" id="1.25.40.10">
    <property type="entry name" value="Tetratricopeptide repeat domain"/>
    <property type="match status" value="1"/>
</dbReference>
<dbReference type="InterPro" id="IPR011990">
    <property type="entry name" value="TPR-like_helical_dom_sf"/>
</dbReference>
<accession>A0ABQ8D2H5</accession>
<name>A0ABQ8D2H5_BRANA</name>
<evidence type="ECO:0000256" key="2">
    <source>
        <dbReference type="SAM" id="MobiDB-lite"/>
    </source>
</evidence>
<feature type="compositionally biased region" description="Low complexity" evidence="2">
    <location>
        <begin position="8"/>
        <end position="20"/>
    </location>
</feature>
<dbReference type="InterPro" id="IPR045075">
    <property type="entry name" value="Syf1-like"/>
</dbReference>